<protein>
    <recommendedName>
        <fullName evidence="3">Delta-60 repeat domain-containing protein</fullName>
    </recommendedName>
</protein>
<dbReference type="PANTHER" id="PTHR42754:SF1">
    <property type="entry name" value="LIPOPROTEIN"/>
    <property type="match status" value="1"/>
</dbReference>
<dbReference type="PANTHER" id="PTHR42754">
    <property type="entry name" value="ENDOGLUCANASE"/>
    <property type="match status" value="1"/>
</dbReference>
<reference evidence="1 2" key="1">
    <citation type="submission" date="2018-04" db="EMBL/GenBank/DDBJ databases">
        <title>Complete genome uncultured novel isolate.</title>
        <authorList>
            <person name="Merlino G."/>
        </authorList>
    </citation>
    <scope>NUCLEOTIDE SEQUENCE [LARGE SCALE GENOMIC DNA]</scope>
    <source>
        <strain evidence="2">R1DC9</strain>
    </source>
</reference>
<dbReference type="AlphaFoldDB" id="A0A4D7JVY1"/>
<name>A0A4D7JVY1_9BACT</name>
<evidence type="ECO:0000313" key="2">
    <source>
        <dbReference type="Proteomes" id="UP000298616"/>
    </source>
</evidence>
<evidence type="ECO:0008006" key="3">
    <source>
        <dbReference type="Google" id="ProtNLM"/>
    </source>
</evidence>
<keyword evidence="2" id="KW-1185">Reference proteome</keyword>
<organism evidence="1 2">
    <name type="scientific">Mangrovivirga cuniculi</name>
    <dbReference type="NCBI Taxonomy" id="2715131"/>
    <lineage>
        <taxon>Bacteria</taxon>
        <taxon>Pseudomonadati</taxon>
        <taxon>Bacteroidota</taxon>
        <taxon>Cytophagia</taxon>
        <taxon>Cytophagales</taxon>
        <taxon>Mangrovivirgaceae</taxon>
        <taxon>Mangrovivirga</taxon>
    </lineage>
</organism>
<dbReference type="EMBL" id="CP028923">
    <property type="protein sequence ID" value="QCK14975.1"/>
    <property type="molecule type" value="Genomic_DNA"/>
</dbReference>
<dbReference type="KEGG" id="fpf:DCC35_09575"/>
<gene>
    <name evidence="1" type="ORF">DCC35_09575</name>
</gene>
<accession>A0A4D7JVY1</accession>
<dbReference type="Proteomes" id="UP000298616">
    <property type="component" value="Chromosome"/>
</dbReference>
<sequence length="438" mass="47998">MIILFIAFVSGCDSVNVEPEKERIFVKMYGGEQRDEGVDVKQLSDGGYVILGNSYSNYGGQFGGQDIIVIRTDAQGNELWRKRLGGPGFDEGKDIIIDASGNILVVGSRGLNNGVKLGYISKISLTGELLVEDIFGDSTNSYVYNSANYYEDFLFVTGKTSCTQCKKDGKLDNGDTVDIVISAYQLSSFAFLDTLFDGFEGVDEGKFLLNFDDSDLGINQLNLAILADASNGINGQSSQTGDFIFLTDAKYFSETQSTFNKASDNQDGYLKTTDIISRPGNNLIYYFAANYYSSLSDPTPEQRIISFRKEPLEAPEFISRSIYNLGDSEISGLAYFSTEDGARIITASSTNFYSDAQSNTDIVLPAYQINAANSFIEDENWNLIPRLHGYNSNDRAGNIIQTSDNGLALVGTIGFDDQIESSNTMICLIKTNSEGFVE</sequence>
<evidence type="ECO:0000313" key="1">
    <source>
        <dbReference type="EMBL" id="QCK14975.1"/>
    </source>
</evidence>
<proteinExistence type="predicted"/>